<proteinExistence type="predicted"/>
<reference evidence="1" key="1">
    <citation type="journal article" date="2020" name="Stud. Mycol.">
        <title>101 Dothideomycetes genomes: a test case for predicting lifestyles and emergence of pathogens.</title>
        <authorList>
            <person name="Haridas S."/>
            <person name="Albert R."/>
            <person name="Binder M."/>
            <person name="Bloem J."/>
            <person name="Labutti K."/>
            <person name="Salamov A."/>
            <person name="Andreopoulos B."/>
            <person name="Baker S."/>
            <person name="Barry K."/>
            <person name="Bills G."/>
            <person name="Bluhm B."/>
            <person name="Cannon C."/>
            <person name="Castanera R."/>
            <person name="Culley D."/>
            <person name="Daum C."/>
            <person name="Ezra D."/>
            <person name="Gonzalez J."/>
            <person name="Henrissat B."/>
            <person name="Kuo A."/>
            <person name="Liang C."/>
            <person name="Lipzen A."/>
            <person name="Lutzoni F."/>
            <person name="Magnuson J."/>
            <person name="Mondo S."/>
            <person name="Nolan M."/>
            <person name="Ohm R."/>
            <person name="Pangilinan J."/>
            <person name="Park H.-J."/>
            <person name="Ramirez L."/>
            <person name="Alfaro M."/>
            <person name="Sun H."/>
            <person name="Tritt A."/>
            <person name="Yoshinaga Y."/>
            <person name="Zwiers L.-H."/>
            <person name="Turgeon B."/>
            <person name="Goodwin S."/>
            <person name="Spatafora J."/>
            <person name="Crous P."/>
            <person name="Grigoriev I."/>
        </authorList>
    </citation>
    <scope>NUCLEOTIDE SEQUENCE</scope>
    <source>
        <strain evidence="1">CBS 122681</strain>
    </source>
</reference>
<gene>
    <name evidence="1" type="ORF">K491DRAFT_520526</name>
</gene>
<organism evidence="1 2">
    <name type="scientific">Lophiostoma macrostomum CBS 122681</name>
    <dbReference type="NCBI Taxonomy" id="1314788"/>
    <lineage>
        <taxon>Eukaryota</taxon>
        <taxon>Fungi</taxon>
        <taxon>Dikarya</taxon>
        <taxon>Ascomycota</taxon>
        <taxon>Pezizomycotina</taxon>
        <taxon>Dothideomycetes</taxon>
        <taxon>Pleosporomycetidae</taxon>
        <taxon>Pleosporales</taxon>
        <taxon>Lophiostomataceae</taxon>
        <taxon>Lophiostoma</taxon>
    </lineage>
</organism>
<evidence type="ECO:0000313" key="2">
    <source>
        <dbReference type="Proteomes" id="UP000799324"/>
    </source>
</evidence>
<sequence length="120" mass="13718">MSLAMRKASGATTSRISTERLWRMFLVLRSSGKRWEWTTKGAGTGAKVTRVTARPMGNMKWEGKKANKRSRGPALRRWLWQHSCVMHIIYLCTASQSYANLRHLHDVRTTTLGIDVADDR</sequence>
<protein>
    <submittedName>
        <fullName evidence="1">Uncharacterized protein</fullName>
    </submittedName>
</protein>
<name>A0A6A6T023_9PLEO</name>
<accession>A0A6A6T023</accession>
<evidence type="ECO:0000313" key="1">
    <source>
        <dbReference type="EMBL" id="KAF2653325.1"/>
    </source>
</evidence>
<dbReference type="AlphaFoldDB" id="A0A6A6T023"/>
<keyword evidence="2" id="KW-1185">Reference proteome</keyword>
<dbReference type="EMBL" id="MU004383">
    <property type="protein sequence ID" value="KAF2653325.1"/>
    <property type="molecule type" value="Genomic_DNA"/>
</dbReference>
<dbReference type="Proteomes" id="UP000799324">
    <property type="component" value="Unassembled WGS sequence"/>
</dbReference>